<keyword evidence="4 7" id="KW-0442">Lipid degradation</keyword>
<dbReference type="Proteomes" id="UP000515158">
    <property type="component" value="Unplaced"/>
</dbReference>
<evidence type="ECO:0000259" key="10">
    <source>
        <dbReference type="Pfam" id="PF00561"/>
    </source>
</evidence>
<dbReference type="KEGG" id="tpal:117642304"/>
<feature type="active site" description="Charge relay system" evidence="8">
    <location>
        <position position="360"/>
    </location>
</feature>
<evidence type="ECO:0000256" key="5">
    <source>
        <dbReference type="ARBA" id="ARBA00023098"/>
    </source>
</evidence>
<proteinExistence type="inferred from homology"/>
<comment type="similarity">
    <text evidence="1 7">Belongs to the AB hydrolase superfamily. Lipase family.</text>
</comment>
<dbReference type="GO" id="GO:0016788">
    <property type="term" value="F:hydrolase activity, acting on ester bonds"/>
    <property type="evidence" value="ECO:0007669"/>
    <property type="project" value="InterPro"/>
</dbReference>
<dbReference type="InParanoid" id="A0A6P8YH55"/>
<feature type="signal peptide" evidence="9">
    <location>
        <begin position="1"/>
        <end position="25"/>
    </location>
</feature>
<dbReference type="InterPro" id="IPR000073">
    <property type="entry name" value="AB_hydrolase_1"/>
</dbReference>
<evidence type="ECO:0000256" key="6">
    <source>
        <dbReference type="ARBA" id="ARBA00023180"/>
    </source>
</evidence>
<dbReference type="Pfam" id="PF04083">
    <property type="entry name" value="Abhydro_lipase"/>
    <property type="match status" value="1"/>
</dbReference>
<dbReference type="AlphaFoldDB" id="A0A6P8YH55"/>
<dbReference type="InterPro" id="IPR025483">
    <property type="entry name" value="Lipase_euk"/>
</dbReference>
<dbReference type="SUPFAM" id="SSF53474">
    <property type="entry name" value="alpha/beta-Hydrolases"/>
    <property type="match status" value="1"/>
</dbReference>
<sequence length="388" mass="43872">MMGLREDCRFLFLASFLVTCGTTLAQGPLPRTPSDILKSNGYPSEVHHVTTEDGYILQLDRIPQPGKPVVYLANQLVSSAAAYLILGKGKSIGFLLYDAGFDVWLSNFRGTNFSLTHKTLSSSDDKFWEFGWHEHGTLDNPALIDYIVATTKQPSVVFMGHSMGATTFFVTASERPDTLKKISAAFVMGPASFLAHHRNPALSIYHPVANITQRIADLTHHHRQPVEFIRSVIDRICNSARRLNQELCRLAGLSPDDRILSDIGIFFPAGGSLGQILHYAQLGDRKWPGFRKYNYGTRGNRARYGQDTPPDYNLANINTPIFMYYGQDDSWCTEEDMALLRSNLKNVRKSFIPLRKNFKHRDFVLSDTAYEDVWKEVLKDLDPYLRQS</sequence>
<evidence type="ECO:0000313" key="12">
    <source>
        <dbReference type="Proteomes" id="UP000515158"/>
    </source>
</evidence>
<dbReference type="OrthoDB" id="7613765at2759"/>
<dbReference type="PIRSF" id="PIRSF000862">
    <property type="entry name" value="Steryl_ester_lip"/>
    <property type="match status" value="1"/>
</dbReference>
<dbReference type="FunFam" id="3.40.50.1820:FF:000057">
    <property type="entry name" value="Lipase"/>
    <property type="match status" value="1"/>
</dbReference>
<evidence type="ECO:0000313" key="13">
    <source>
        <dbReference type="RefSeq" id="XP_034236265.1"/>
    </source>
</evidence>
<feature type="domain" description="AB hydrolase-1" evidence="10">
    <location>
        <begin position="96"/>
        <end position="182"/>
    </location>
</feature>
<keyword evidence="12" id="KW-1185">Reference proteome</keyword>
<keyword evidence="3 7" id="KW-0378">Hydrolase</keyword>
<keyword evidence="5" id="KW-0443">Lipid metabolism</keyword>
<evidence type="ECO:0000256" key="3">
    <source>
        <dbReference type="ARBA" id="ARBA00022801"/>
    </source>
</evidence>
<organism evidence="13">
    <name type="scientific">Thrips palmi</name>
    <name type="common">Melon thrips</name>
    <dbReference type="NCBI Taxonomy" id="161013"/>
    <lineage>
        <taxon>Eukaryota</taxon>
        <taxon>Metazoa</taxon>
        <taxon>Ecdysozoa</taxon>
        <taxon>Arthropoda</taxon>
        <taxon>Hexapoda</taxon>
        <taxon>Insecta</taxon>
        <taxon>Pterygota</taxon>
        <taxon>Neoptera</taxon>
        <taxon>Paraneoptera</taxon>
        <taxon>Thysanoptera</taxon>
        <taxon>Terebrantia</taxon>
        <taxon>Thripoidea</taxon>
        <taxon>Thripidae</taxon>
        <taxon>Thrips</taxon>
    </lineage>
</organism>
<evidence type="ECO:0000256" key="7">
    <source>
        <dbReference type="PIRNR" id="PIRNR000862"/>
    </source>
</evidence>
<gene>
    <name evidence="13" type="primary">LOC117642304</name>
</gene>
<dbReference type="PANTHER" id="PTHR11005">
    <property type="entry name" value="LYSOSOMAL ACID LIPASE-RELATED"/>
    <property type="match status" value="1"/>
</dbReference>
<dbReference type="GO" id="GO:0016042">
    <property type="term" value="P:lipid catabolic process"/>
    <property type="evidence" value="ECO:0007669"/>
    <property type="project" value="UniProtKB-KW"/>
</dbReference>
<keyword evidence="2 9" id="KW-0732">Signal</keyword>
<evidence type="ECO:0000256" key="4">
    <source>
        <dbReference type="ARBA" id="ARBA00022963"/>
    </source>
</evidence>
<dbReference type="InterPro" id="IPR029058">
    <property type="entry name" value="AB_hydrolase_fold"/>
</dbReference>
<feature type="active site" description="Nucleophile" evidence="8">
    <location>
        <position position="162"/>
    </location>
</feature>
<accession>A0A6P8YH55</accession>
<reference evidence="13" key="1">
    <citation type="submission" date="2025-08" db="UniProtKB">
        <authorList>
            <consortium name="RefSeq"/>
        </authorList>
    </citation>
    <scope>IDENTIFICATION</scope>
    <source>
        <tissue evidence="13">Total insect</tissue>
    </source>
</reference>
<feature type="active site" description="Charge relay system" evidence="8">
    <location>
        <position position="329"/>
    </location>
</feature>
<protein>
    <recommendedName>
        <fullName evidence="7">Lipase</fullName>
    </recommendedName>
</protein>
<keyword evidence="6" id="KW-0325">Glycoprotein</keyword>
<dbReference type="InterPro" id="IPR006693">
    <property type="entry name" value="AB_hydrolase_lipase"/>
</dbReference>
<feature type="chain" id="PRO_5028410813" description="Lipase" evidence="9">
    <location>
        <begin position="26"/>
        <end position="388"/>
    </location>
</feature>
<evidence type="ECO:0000259" key="11">
    <source>
        <dbReference type="Pfam" id="PF04083"/>
    </source>
</evidence>
<dbReference type="RefSeq" id="XP_034236265.1">
    <property type="nucleotide sequence ID" value="XM_034380374.1"/>
</dbReference>
<evidence type="ECO:0000256" key="9">
    <source>
        <dbReference type="SAM" id="SignalP"/>
    </source>
</evidence>
<dbReference type="Pfam" id="PF00561">
    <property type="entry name" value="Abhydrolase_1"/>
    <property type="match status" value="1"/>
</dbReference>
<evidence type="ECO:0000256" key="1">
    <source>
        <dbReference type="ARBA" id="ARBA00010701"/>
    </source>
</evidence>
<evidence type="ECO:0000256" key="2">
    <source>
        <dbReference type="ARBA" id="ARBA00022729"/>
    </source>
</evidence>
<dbReference type="GeneID" id="117642304"/>
<feature type="domain" description="Partial AB-hydrolase lipase" evidence="11">
    <location>
        <begin position="34"/>
        <end position="85"/>
    </location>
</feature>
<evidence type="ECO:0000256" key="8">
    <source>
        <dbReference type="PIRSR" id="PIRSR000862-1"/>
    </source>
</evidence>
<dbReference type="Gene3D" id="3.40.50.1820">
    <property type="entry name" value="alpha/beta hydrolase"/>
    <property type="match status" value="1"/>
</dbReference>
<name>A0A6P8YH55_THRPL</name>